<protein>
    <submittedName>
        <fullName evidence="1">Uncharacterized protein</fullName>
    </submittedName>
</protein>
<evidence type="ECO:0000313" key="1">
    <source>
        <dbReference type="EMBL" id="CAB0019746.1"/>
    </source>
</evidence>
<name>A0A6H5HS37_9HEMI</name>
<keyword evidence="2" id="KW-1185">Reference proteome</keyword>
<dbReference type="Proteomes" id="UP000479000">
    <property type="component" value="Unassembled WGS sequence"/>
</dbReference>
<evidence type="ECO:0000313" key="2">
    <source>
        <dbReference type="Proteomes" id="UP000479000"/>
    </source>
</evidence>
<dbReference type="AlphaFoldDB" id="A0A6H5HS37"/>
<reference evidence="1 2" key="1">
    <citation type="submission" date="2020-02" db="EMBL/GenBank/DDBJ databases">
        <authorList>
            <person name="Ferguson B K."/>
        </authorList>
    </citation>
    <scope>NUCLEOTIDE SEQUENCE [LARGE SCALE GENOMIC DNA]</scope>
</reference>
<gene>
    <name evidence="1" type="ORF">NTEN_LOCUS23425</name>
</gene>
<organism evidence="1 2">
    <name type="scientific">Nesidiocoris tenuis</name>
    <dbReference type="NCBI Taxonomy" id="355587"/>
    <lineage>
        <taxon>Eukaryota</taxon>
        <taxon>Metazoa</taxon>
        <taxon>Ecdysozoa</taxon>
        <taxon>Arthropoda</taxon>
        <taxon>Hexapoda</taxon>
        <taxon>Insecta</taxon>
        <taxon>Pterygota</taxon>
        <taxon>Neoptera</taxon>
        <taxon>Paraneoptera</taxon>
        <taxon>Hemiptera</taxon>
        <taxon>Heteroptera</taxon>
        <taxon>Panheteroptera</taxon>
        <taxon>Cimicomorpha</taxon>
        <taxon>Miridae</taxon>
        <taxon>Dicyphina</taxon>
        <taxon>Nesidiocoris</taxon>
    </lineage>
</organism>
<dbReference type="EMBL" id="CADCXU010034495">
    <property type="protein sequence ID" value="CAB0019746.1"/>
    <property type="molecule type" value="Genomic_DNA"/>
</dbReference>
<feature type="non-terminal residue" evidence="1">
    <location>
        <position position="1"/>
    </location>
</feature>
<accession>A0A6H5HS37</accession>
<sequence length="65" mass="8071">FFWLRIVGAMAIFVNDHKRGWSQGRSRRNRRWRRNMSDRRWRRRVRRLWALEKERETWVGSGGGA</sequence>
<proteinExistence type="predicted"/>